<keyword evidence="1" id="KW-0472">Membrane</keyword>
<evidence type="ECO:0000256" key="1">
    <source>
        <dbReference type="SAM" id="Phobius"/>
    </source>
</evidence>
<proteinExistence type="predicted"/>
<accession>A0A081IA86</accession>
<feature type="transmembrane region" description="Helical" evidence="1">
    <location>
        <begin position="36"/>
        <end position="55"/>
    </location>
</feature>
<keyword evidence="1" id="KW-0812">Transmembrane</keyword>
<name>A0A081IA86_PLAVN</name>
<organism evidence="2 3">
    <name type="scientific">Plasmodium vinckei vinckei</name>
    <dbReference type="NCBI Taxonomy" id="54757"/>
    <lineage>
        <taxon>Eukaryota</taxon>
        <taxon>Sar</taxon>
        <taxon>Alveolata</taxon>
        <taxon>Apicomplexa</taxon>
        <taxon>Aconoidasida</taxon>
        <taxon>Haemosporida</taxon>
        <taxon>Plasmodiidae</taxon>
        <taxon>Plasmodium</taxon>
        <taxon>Plasmodium (Vinckeia)</taxon>
    </lineage>
</organism>
<feature type="transmembrane region" description="Helical" evidence="1">
    <location>
        <begin position="76"/>
        <end position="97"/>
    </location>
</feature>
<sequence length="100" mass="11758">MKKTHLKVDASGFREYQNKISSTETVTSFSVIPPSILNKLISIPFICSAISYSLYGFQKRFKRQNLIEKNKEKIKYSYMILRMITYFNQIIEIYTNISNT</sequence>
<gene>
    <name evidence="2" type="ORF">YYE_04423</name>
</gene>
<evidence type="ECO:0000313" key="2">
    <source>
        <dbReference type="EMBL" id="KEG00594.1"/>
    </source>
</evidence>
<evidence type="ECO:0000313" key="3">
    <source>
        <dbReference type="Proteomes" id="UP000030681"/>
    </source>
</evidence>
<keyword evidence="1" id="KW-1133">Transmembrane helix</keyword>
<reference evidence="2 3" key="1">
    <citation type="submission" date="2013-02" db="EMBL/GenBank/DDBJ databases">
        <title>The Genome Sequence of Plasmodium vinckei vinckei.</title>
        <authorList>
            <consortium name="The Broad Institute Genome Sequencing Platform"/>
            <consortium name="The Broad Institute Genome Sequencing Center for Infectious Disease"/>
            <person name="Neafsey D."/>
            <person name="Cheeseman I."/>
            <person name="Volkman S."/>
            <person name="Adams J."/>
            <person name="Walker B."/>
            <person name="Young S.K."/>
            <person name="Zeng Q."/>
            <person name="Gargeya S."/>
            <person name="Fitzgerald M."/>
            <person name="Haas B."/>
            <person name="Abouelleil A."/>
            <person name="Alvarado L."/>
            <person name="Arachchi H.M."/>
            <person name="Berlin A.M."/>
            <person name="Chapman S.B."/>
            <person name="Dewar J."/>
            <person name="Goldberg J."/>
            <person name="Griggs A."/>
            <person name="Gujja S."/>
            <person name="Hansen M."/>
            <person name="Howarth C."/>
            <person name="Imamovic A."/>
            <person name="Larimer J."/>
            <person name="McCowan C."/>
            <person name="Murphy C."/>
            <person name="Neiman D."/>
            <person name="Pearson M."/>
            <person name="Priest M."/>
            <person name="Roberts A."/>
            <person name="Saif S."/>
            <person name="Shea T."/>
            <person name="Sisk P."/>
            <person name="Sykes S."/>
            <person name="Wortman J."/>
            <person name="Nusbaum C."/>
            <person name="Birren B."/>
        </authorList>
    </citation>
    <scope>NUCLEOTIDE SEQUENCE [LARGE SCALE GENOMIC DNA]</scope>
    <source>
        <strain evidence="3">vinckei</strain>
    </source>
</reference>
<dbReference type="AlphaFoldDB" id="A0A081IA86"/>
<dbReference type="Proteomes" id="UP000030681">
    <property type="component" value="Unassembled WGS sequence"/>
</dbReference>
<dbReference type="EMBL" id="KL446955">
    <property type="protein sequence ID" value="KEG00594.1"/>
    <property type="molecule type" value="Genomic_DNA"/>
</dbReference>
<evidence type="ECO:0008006" key="4">
    <source>
        <dbReference type="Google" id="ProtNLM"/>
    </source>
</evidence>
<protein>
    <recommendedName>
        <fullName evidence="4">CIR protein PIR protein</fullName>
    </recommendedName>
</protein>